<keyword evidence="3" id="KW-1003">Cell membrane</keyword>
<feature type="transmembrane region" description="Helical" evidence="9">
    <location>
        <begin position="16"/>
        <end position="36"/>
    </location>
</feature>
<dbReference type="PANTHER" id="PTHR24221:SF590">
    <property type="entry name" value="COMPONENT LINKED WITH THE ASSEMBLY OF CYTOCHROME' TRANSPORT TRANSMEMBRANE ATP-BINDING PROTEIN ABC TRANSPORTER CYDD-RELATED"/>
    <property type="match status" value="1"/>
</dbReference>
<dbReference type="InterPro" id="IPR014223">
    <property type="entry name" value="ABC_CydC/D"/>
</dbReference>
<dbReference type="EMBL" id="PVXM01000008">
    <property type="protein sequence ID" value="PRR74473.1"/>
    <property type="molecule type" value="Genomic_DNA"/>
</dbReference>
<dbReference type="FunFam" id="3.40.50.300:FF:000221">
    <property type="entry name" value="Multidrug ABC transporter ATP-binding protein"/>
    <property type="match status" value="2"/>
</dbReference>
<evidence type="ECO:0000256" key="1">
    <source>
        <dbReference type="ARBA" id="ARBA00004651"/>
    </source>
</evidence>
<evidence type="ECO:0000256" key="6">
    <source>
        <dbReference type="ARBA" id="ARBA00022840"/>
    </source>
</evidence>
<feature type="transmembrane region" description="Helical" evidence="9">
    <location>
        <begin position="700"/>
        <end position="728"/>
    </location>
</feature>
<feature type="transmembrane region" description="Helical" evidence="9">
    <location>
        <begin position="266"/>
        <end position="288"/>
    </location>
</feature>
<dbReference type="CDD" id="cd18585">
    <property type="entry name" value="ABC_6TM_CydC"/>
    <property type="match status" value="1"/>
</dbReference>
<dbReference type="GO" id="GO:0042883">
    <property type="term" value="P:cysteine transport"/>
    <property type="evidence" value="ECO:0007669"/>
    <property type="project" value="InterPro"/>
</dbReference>
<keyword evidence="5" id="KW-0547">Nucleotide-binding</keyword>
<evidence type="ECO:0000256" key="5">
    <source>
        <dbReference type="ARBA" id="ARBA00022741"/>
    </source>
</evidence>
<dbReference type="PANTHER" id="PTHR24221">
    <property type="entry name" value="ATP-BINDING CASSETTE SUB-FAMILY B"/>
    <property type="match status" value="1"/>
</dbReference>
<dbReference type="InterPro" id="IPR039421">
    <property type="entry name" value="Type_1_exporter"/>
</dbReference>
<proteinExistence type="predicted"/>
<dbReference type="InterPro" id="IPR003439">
    <property type="entry name" value="ABC_transporter-like_ATP-bd"/>
</dbReference>
<feature type="transmembrane region" description="Helical" evidence="9">
    <location>
        <begin position="134"/>
        <end position="153"/>
    </location>
</feature>
<feature type="transmembrane region" description="Helical" evidence="9">
    <location>
        <begin position="844"/>
        <end position="862"/>
    </location>
</feature>
<dbReference type="InterPro" id="IPR003593">
    <property type="entry name" value="AAA+_ATPase"/>
</dbReference>
<reference evidence="12 13" key="1">
    <citation type="submission" date="2018-03" db="EMBL/GenBank/DDBJ databases">
        <title>Genome sequence of Moorella humiferrea DSM 23265.</title>
        <authorList>
            <person name="Poehlein A."/>
            <person name="Daniel R."/>
        </authorList>
    </citation>
    <scope>NUCLEOTIDE SEQUENCE [LARGE SCALE GENOMIC DNA]</scope>
    <source>
        <strain evidence="12 13">DSM 23265</strain>
    </source>
</reference>
<dbReference type="InterPro" id="IPR036640">
    <property type="entry name" value="ABC1_TM_sf"/>
</dbReference>
<dbReference type="SMART" id="SM00382">
    <property type="entry name" value="AAA"/>
    <property type="match status" value="2"/>
</dbReference>
<evidence type="ECO:0000313" key="12">
    <source>
        <dbReference type="EMBL" id="PRR74473.1"/>
    </source>
</evidence>
<feature type="transmembrane region" description="Helical" evidence="9">
    <location>
        <begin position="922"/>
        <end position="952"/>
    </location>
</feature>
<dbReference type="InterPro" id="IPR017871">
    <property type="entry name" value="ABC_transporter-like_CS"/>
</dbReference>
<feature type="transmembrane region" description="Helical" evidence="9">
    <location>
        <begin position="740"/>
        <end position="757"/>
    </location>
</feature>
<dbReference type="PROSITE" id="PS00211">
    <property type="entry name" value="ABC_TRANSPORTER_1"/>
    <property type="match status" value="2"/>
</dbReference>
<feature type="domain" description="ABC transporter" evidence="10">
    <location>
        <begin position="359"/>
        <end position="594"/>
    </location>
</feature>
<gene>
    <name evidence="12" type="primary">cydD</name>
    <name evidence="12" type="ORF">MOHU_07860</name>
</gene>
<dbReference type="CDD" id="cd18584">
    <property type="entry name" value="ABC_6TM_AarD_CydD"/>
    <property type="match status" value="1"/>
</dbReference>
<dbReference type="GO" id="GO:0005524">
    <property type="term" value="F:ATP binding"/>
    <property type="evidence" value="ECO:0007669"/>
    <property type="project" value="UniProtKB-KW"/>
</dbReference>
<dbReference type="Proteomes" id="UP000238415">
    <property type="component" value="Unassembled WGS sequence"/>
</dbReference>
<evidence type="ECO:0000256" key="9">
    <source>
        <dbReference type="SAM" id="Phobius"/>
    </source>
</evidence>
<evidence type="ECO:0000259" key="10">
    <source>
        <dbReference type="PROSITE" id="PS50893"/>
    </source>
</evidence>
<evidence type="ECO:0000256" key="8">
    <source>
        <dbReference type="ARBA" id="ARBA00023136"/>
    </source>
</evidence>
<keyword evidence="6 12" id="KW-0067">ATP-binding</keyword>
<evidence type="ECO:0000256" key="2">
    <source>
        <dbReference type="ARBA" id="ARBA00022448"/>
    </source>
</evidence>
<feature type="transmembrane region" description="Helical" evidence="9">
    <location>
        <begin position="958"/>
        <end position="979"/>
    </location>
</feature>
<dbReference type="InterPro" id="IPR011527">
    <property type="entry name" value="ABC1_TM_dom"/>
</dbReference>
<name>A0A2T0AV74_9FIRM</name>
<feature type="transmembrane region" description="Helical" evidence="9">
    <location>
        <begin position="159"/>
        <end position="178"/>
    </location>
</feature>
<dbReference type="GO" id="GO:0045454">
    <property type="term" value="P:cell redox homeostasis"/>
    <property type="evidence" value="ECO:0007669"/>
    <property type="project" value="InterPro"/>
</dbReference>
<evidence type="ECO:0000256" key="3">
    <source>
        <dbReference type="ARBA" id="ARBA00022475"/>
    </source>
</evidence>
<keyword evidence="4 9" id="KW-0812">Transmembrane</keyword>
<feature type="domain" description="ABC transporter" evidence="10">
    <location>
        <begin position="1020"/>
        <end position="1255"/>
    </location>
</feature>
<feature type="domain" description="ABC transmembrane type-1" evidence="11">
    <location>
        <begin position="19"/>
        <end position="302"/>
    </location>
</feature>
<feature type="transmembrane region" description="Helical" evidence="9">
    <location>
        <begin position="56"/>
        <end position="77"/>
    </location>
</feature>
<evidence type="ECO:0000259" key="11">
    <source>
        <dbReference type="PROSITE" id="PS50929"/>
    </source>
</evidence>
<evidence type="ECO:0000256" key="7">
    <source>
        <dbReference type="ARBA" id="ARBA00022989"/>
    </source>
</evidence>
<dbReference type="GO" id="GO:0005886">
    <property type="term" value="C:plasma membrane"/>
    <property type="evidence" value="ECO:0007669"/>
    <property type="project" value="UniProtKB-SubCell"/>
</dbReference>
<dbReference type="Gene3D" id="3.40.50.300">
    <property type="entry name" value="P-loop containing nucleotide triphosphate hydrolases"/>
    <property type="match status" value="2"/>
</dbReference>
<feature type="transmembrane region" description="Helical" evidence="9">
    <location>
        <begin position="236"/>
        <end position="260"/>
    </location>
</feature>
<protein>
    <submittedName>
        <fullName evidence="12">ATP-binding/permease protein CydD</fullName>
    </submittedName>
</protein>
<feature type="transmembrane region" description="Helical" evidence="9">
    <location>
        <begin position="818"/>
        <end position="838"/>
    </location>
</feature>
<evidence type="ECO:0000313" key="13">
    <source>
        <dbReference type="Proteomes" id="UP000238415"/>
    </source>
</evidence>
<dbReference type="Pfam" id="PF00664">
    <property type="entry name" value="ABC_membrane"/>
    <property type="match status" value="2"/>
</dbReference>
<dbReference type="InterPro" id="IPR027417">
    <property type="entry name" value="P-loop_NTPase"/>
</dbReference>
<dbReference type="GO" id="GO:0034775">
    <property type="term" value="P:glutathione transmembrane transport"/>
    <property type="evidence" value="ECO:0007669"/>
    <property type="project" value="InterPro"/>
</dbReference>
<dbReference type="GO" id="GO:0016887">
    <property type="term" value="F:ATP hydrolysis activity"/>
    <property type="evidence" value="ECO:0007669"/>
    <property type="project" value="InterPro"/>
</dbReference>
<keyword evidence="8 9" id="KW-0472">Membrane</keyword>
<keyword evidence="2" id="KW-0813">Transport</keyword>
<comment type="caution">
    <text evidence="12">The sequence shown here is derived from an EMBL/GenBank/DDBJ whole genome shotgun (WGS) entry which is preliminary data.</text>
</comment>
<organism evidence="12 13">
    <name type="scientific">Neomoorella humiferrea</name>
    <dbReference type="NCBI Taxonomy" id="676965"/>
    <lineage>
        <taxon>Bacteria</taxon>
        <taxon>Bacillati</taxon>
        <taxon>Bacillota</taxon>
        <taxon>Clostridia</taxon>
        <taxon>Neomoorellales</taxon>
        <taxon>Neomoorellaceae</taxon>
        <taxon>Neomoorella</taxon>
    </lineage>
</organism>
<dbReference type="AlphaFoldDB" id="A0A2T0AV74"/>
<keyword evidence="7 9" id="KW-1133">Transmembrane helix</keyword>
<dbReference type="Pfam" id="PF00005">
    <property type="entry name" value="ABC_tran"/>
    <property type="match status" value="2"/>
</dbReference>
<dbReference type="SUPFAM" id="SSF52540">
    <property type="entry name" value="P-loop containing nucleoside triphosphate hydrolases"/>
    <property type="match status" value="2"/>
</dbReference>
<accession>A0A2T0AV74</accession>
<keyword evidence="13" id="KW-1185">Reference proteome</keyword>
<dbReference type="InterPro" id="IPR014216">
    <property type="entry name" value="ABC_transptr_CydD"/>
</dbReference>
<dbReference type="GO" id="GO:0140359">
    <property type="term" value="F:ABC-type transporter activity"/>
    <property type="evidence" value="ECO:0007669"/>
    <property type="project" value="InterPro"/>
</dbReference>
<feature type="domain" description="ABC transmembrane type-1" evidence="11">
    <location>
        <begin position="704"/>
        <end position="957"/>
    </location>
</feature>
<dbReference type="NCBIfam" id="TIGR02868">
    <property type="entry name" value="CydC"/>
    <property type="match status" value="1"/>
</dbReference>
<dbReference type="PROSITE" id="PS50929">
    <property type="entry name" value="ABC_TM1F"/>
    <property type="match status" value="2"/>
</dbReference>
<dbReference type="SUPFAM" id="SSF90123">
    <property type="entry name" value="ABC transporter transmembrane region"/>
    <property type="match status" value="2"/>
</dbReference>
<sequence>MLLERNLLGEARRVRWHLAVTIGLGLAAGLLAILQAGYLARVVNGVFLEGQDLRGVWHWLMALLGIIFLRAGLAWGVEVAAHRAAARIKYDLRRRLVGHLLAVGPLPLKDEHTGELVNVLVEGIEDLEAYFARYLPQLALAALVPLMVLGFVFPLDLFSGLLLLFTAPLLPLFMFLIGNRAEALTQQQWQTLSSLSGHFLDVLQGLTTLKIFGRSKEQAEVLARLSDRFRSTTLGVLRVAFLSALVLELVATISTALVAVTVGLRLVYAQIPFNEALFLLLLAPEFYLPLRLLGSQFHAGLAGVSAARRIFAVLDMAGPCTTPAPAVADVRVKSLPRGAETGNLPPGRESRVRQPGLHIVLAGVHYTYPDRERPALEEVSLELRPGEKVALVGPSGGGKSTIAHLLLRFLEPDRGLITVNGFPLNRIPLEEWRRQVALVPQHPYLFSGTIADNILLGRPEASREEVVAAARLAGAHEFIAALPRGYDTPIGERGLRLSGGQARRLAIARAILKDAPLLILDEATANLDPATDRLIQASLERLMENRTVLIIAHRLSTVYRADRIVVLASGRVVEAGRHEELMARQGAYYRLVTAFHCAAGRVKVSSAPANSLHSGSLTGAVDYTFGHDRRKSVSMAARSARSLNMPYFSCRQKHHQPKGTPAPGPQNCTALYRQLPPTYFKGRTTTSTCIRLLGLLAPSWAAILGATLLGFFTIASNVGLMATAAFLIASAALHPPVSDLMLPIVGVRFFGISRAASRYLERYVNHSVTLHILSQLQVSFYRALEPLVPDRLPDHHSGDLLSRVVADVATLENFYLRVLAPPLVALLVMVAVFVFLANFAIKPALAWLLFFLGAGIIAPLGLKAAGRRATRQQGEIRAALNASLVDTVQGMPEILACGYARQQQERIAALSRELLVLQGREAGVAGLAAAVSGLAMNLALWSVLVLAIPLVASGQLDGVYLAMLALGAAGSFEAVLPLAMIPQRLEASLAAARRLFALIDTRPAVQDPPGPPPQPANYHLEVKGLRFRYAPEEPWVLDGLDFTVPEGGRVAIVGPSGAGKSTLVNLLLRFWDYEEGSIRLGGYELKAYPPEELRRLIAVVSQQTHLFHATIAENLLLARPGASREEIRQAARKARLDEFIQSLPGGYETCIGAEGLKLSGGQRQRLAIARALLKNAPILILDEATSGLDPVTEGEVRQAIYRLMASRTTLVITHRLAGLEAMDEILVLDKGRIVQRGRHEELLRQEGLYRRMWELQHEVLP</sequence>
<dbReference type="PROSITE" id="PS50893">
    <property type="entry name" value="ABC_TRANSPORTER_2"/>
    <property type="match status" value="2"/>
</dbReference>
<dbReference type="Gene3D" id="1.20.1560.10">
    <property type="entry name" value="ABC transporter type 1, transmembrane domain"/>
    <property type="match status" value="2"/>
</dbReference>
<evidence type="ECO:0000256" key="4">
    <source>
        <dbReference type="ARBA" id="ARBA00022692"/>
    </source>
</evidence>
<dbReference type="NCBIfam" id="TIGR02857">
    <property type="entry name" value="CydD"/>
    <property type="match status" value="1"/>
</dbReference>
<comment type="subcellular location">
    <subcellularLocation>
        <location evidence="1">Cell membrane</location>
        <topology evidence="1">Multi-pass membrane protein</topology>
    </subcellularLocation>
</comment>